<protein>
    <recommendedName>
        <fullName evidence="2">histidine kinase</fullName>
        <ecNumber evidence="2">2.7.13.3</ecNumber>
    </recommendedName>
</protein>
<keyword evidence="3" id="KW-0597">Phosphoprotein</keyword>
<keyword evidence="7" id="KW-0067">ATP-binding</keyword>
<evidence type="ECO:0000256" key="5">
    <source>
        <dbReference type="ARBA" id="ARBA00022741"/>
    </source>
</evidence>
<evidence type="ECO:0000256" key="2">
    <source>
        <dbReference type="ARBA" id="ARBA00012438"/>
    </source>
</evidence>
<evidence type="ECO:0000256" key="6">
    <source>
        <dbReference type="ARBA" id="ARBA00022777"/>
    </source>
</evidence>
<dbReference type="AlphaFoldDB" id="A0A9W7NHV3"/>
<evidence type="ECO:0000259" key="8">
    <source>
        <dbReference type="PROSITE" id="PS50113"/>
    </source>
</evidence>
<keyword evidence="6" id="KW-0418">Kinase</keyword>
<dbReference type="InterPro" id="IPR000700">
    <property type="entry name" value="PAS-assoc_C"/>
</dbReference>
<comment type="catalytic activity">
    <reaction evidence="1">
        <text>ATP + protein L-histidine = ADP + protein N-phospho-L-histidine.</text>
        <dbReference type="EC" id="2.7.13.3"/>
    </reaction>
</comment>
<dbReference type="EMBL" id="QOKW01000013">
    <property type="protein sequence ID" value="KAA0679170.1"/>
    <property type="molecule type" value="Genomic_DNA"/>
</dbReference>
<proteinExistence type="predicted"/>
<comment type="caution">
    <text evidence="9">The sequence shown here is derived from an EMBL/GenBank/DDBJ whole genome shotgun (WGS) entry which is preliminary data.</text>
</comment>
<dbReference type="InterPro" id="IPR011495">
    <property type="entry name" value="Sig_transdc_His_kin_sub2_dim/P"/>
</dbReference>
<dbReference type="Gene3D" id="3.30.565.10">
    <property type="entry name" value="Histidine kinase-like ATPase, C-terminal domain"/>
    <property type="match status" value="1"/>
</dbReference>
<keyword evidence="5" id="KW-0547">Nucleotide-binding</keyword>
<name>A0A9W7NHV3_9PROT</name>
<dbReference type="OrthoDB" id="7991996at2"/>
<evidence type="ECO:0000313" key="9">
    <source>
        <dbReference type="EMBL" id="KAA0679170.1"/>
    </source>
</evidence>
<dbReference type="PANTHER" id="PTHR41523">
    <property type="entry name" value="TWO-COMPONENT SYSTEM SENSOR PROTEIN"/>
    <property type="match status" value="1"/>
</dbReference>
<dbReference type="SMART" id="SM00387">
    <property type="entry name" value="HATPase_c"/>
    <property type="match status" value="1"/>
</dbReference>
<evidence type="ECO:0000256" key="1">
    <source>
        <dbReference type="ARBA" id="ARBA00000085"/>
    </source>
</evidence>
<feature type="domain" description="PAC" evidence="8">
    <location>
        <begin position="93"/>
        <end position="145"/>
    </location>
</feature>
<dbReference type="Pfam" id="PF13581">
    <property type="entry name" value="HATPase_c_2"/>
    <property type="match status" value="1"/>
</dbReference>
<dbReference type="RefSeq" id="WP_149470031.1">
    <property type="nucleotide sequence ID" value="NZ_QOKW01000013.1"/>
</dbReference>
<dbReference type="InterPro" id="IPR036890">
    <property type="entry name" value="HATPase_C_sf"/>
</dbReference>
<dbReference type="InterPro" id="IPR003594">
    <property type="entry name" value="HATPase_dom"/>
</dbReference>
<gene>
    <name evidence="9" type="ORF">DS843_16775</name>
</gene>
<organism evidence="9 10">
    <name type="scientific">Roseomonas genomospecies 6</name>
    <dbReference type="NCBI Taxonomy" id="214106"/>
    <lineage>
        <taxon>Bacteria</taxon>
        <taxon>Pseudomonadati</taxon>
        <taxon>Pseudomonadota</taxon>
        <taxon>Alphaproteobacteria</taxon>
        <taxon>Acetobacterales</taxon>
        <taxon>Roseomonadaceae</taxon>
        <taxon>Roseomonas</taxon>
    </lineage>
</organism>
<evidence type="ECO:0000313" key="10">
    <source>
        <dbReference type="Proteomes" id="UP000480854"/>
    </source>
</evidence>
<dbReference type="Gene3D" id="3.30.450.20">
    <property type="entry name" value="PAS domain"/>
    <property type="match status" value="1"/>
</dbReference>
<dbReference type="SUPFAM" id="SSF55785">
    <property type="entry name" value="PYP-like sensor domain (PAS domain)"/>
    <property type="match status" value="1"/>
</dbReference>
<dbReference type="EC" id="2.7.13.3" evidence="2"/>
<evidence type="ECO:0000256" key="4">
    <source>
        <dbReference type="ARBA" id="ARBA00022679"/>
    </source>
</evidence>
<reference evidence="9 10" key="1">
    <citation type="submission" date="2018-07" db="EMBL/GenBank/DDBJ databases">
        <title>Genome sequence of Azospirillum sp. ATCC 49961.</title>
        <authorList>
            <person name="Sant'Anna F.H."/>
            <person name="Baldani J.I."/>
            <person name="Zilli J.E."/>
            <person name="Reis V.M."/>
            <person name="Hartmann A."/>
            <person name="Cruz L."/>
            <person name="de Souza E.M."/>
            <person name="de Oliveira Pedrosa F."/>
            <person name="Passaglia L.M.P."/>
        </authorList>
    </citation>
    <scope>NUCLEOTIDE SEQUENCE [LARGE SCALE GENOMIC DNA]</scope>
    <source>
        <strain evidence="9 10">ATCC 49961</strain>
    </source>
</reference>
<dbReference type="PROSITE" id="PS50113">
    <property type="entry name" value="PAC"/>
    <property type="match status" value="1"/>
</dbReference>
<dbReference type="PANTHER" id="PTHR41523:SF8">
    <property type="entry name" value="ETHYLENE RESPONSE SENSOR PROTEIN"/>
    <property type="match status" value="1"/>
</dbReference>
<keyword evidence="4" id="KW-0808">Transferase</keyword>
<evidence type="ECO:0000256" key="7">
    <source>
        <dbReference type="ARBA" id="ARBA00022840"/>
    </source>
</evidence>
<dbReference type="Pfam" id="PF07568">
    <property type="entry name" value="HisKA_2"/>
    <property type="match status" value="1"/>
</dbReference>
<keyword evidence="10" id="KW-1185">Reference proteome</keyword>
<dbReference type="Proteomes" id="UP000480854">
    <property type="component" value="Unassembled WGS sequence"/>
</dbReference>
<dbReference type="GO" id="GO:0005524">
    <property type="term" value="F:ATP binding"/>
    <property type="evidence" value="ECO:0007669"/>
    <property type="project" value="UniProtKB-KW"/>
</dbReference>
<dbReference type="GO" id="GO:0004673">
    <property type="term" value="F:protein histidine kinase activity"/>
    <property type="evidence" value="ECO:0007669"/>
    <property type="project" value="UniProtKB-EC"/>
</dbReference>
<evidence type="ECO:0000256" key="3">
    <source>
        <dbReference type="ARBA" id="ARBA00022553"/>
    </source>
</evidence>
<dbReference type="InterPro" id="IPR035965">
    <property type="entry name" value="PAS-like_dom_sf"/>
</dbReference>
<sequence length="349" mass="37568">MSKTLANKELAPFLEAIMEHVPTGLTIAKAPDVSIVGVSSYGAALLERPREKLEGIAVEKHPEAYQVYRASGELATAAELPLTRAVQKGEVVRHEEWLVGNEAGEKIPILCNAGPIRDEQGAVIGGVIAWADLRTQKELERKLQAALEEKERLYLESNHRTKNHLQLVAGMVMLEAARHGPECKAFAENVMKRVQVIASVHESFYRSDGTGVVDMGDYLRNVCEPLASGEHPVLVDVEPGLVLTMDQATPVGMIANEAVCNSLKHGYPDGRSGTVRVTVRRTDQGMLSLSVVDDGVGLPSDMAKKGSLGVRLMSQLARQVFGSYSLENGPTGGTVFNLTFAAHSALAPA</sequence>
<dbReference type="SUPFAM" id="SSF55874">
    <property type="entry name" value="ATPase domain of HSP90 chaperone/DNA topoisomerase II/histidine kinase"/>
    <property type="match status" value="1"/>
</dbReference>
<accession>A0A9W7NHV3</accession>